<dbReference type="Pfam" id="PF01494">
    <property type="entry name" value="FAD_binding_3"/>
    <property type="match status" value="1"/>
</dbReference>
<dbReference type="InterPro" id="IPR050641">
    <property type="entry name" value="RIFMO-like"/>
</dbReference>
<comment type="cofactor">
    <cofactor evidence="1">
        <name>FAD</name>
        <dbReference type="ChEBI" id="CHEBI:57692"/>
    </cofactor>
</comment>
<sequence>MTTDAPTPQATPSSDADVDVLIAGAGPTGMTLAIDLARRGHTVRVIDASDGSFDGSRAKGVQPRTLEVLEDLGALQQVLEGGSTYPMLGAHLGPITVPWTMNKIRPVRPGVPYPNTWLIPQYRTNAALLACAEKAGVTVDFSTRLTGLTQTDDLVTSTVQKTSTDTDSFQDVTVTARYLLGADGASSTVRKALGIPFTGRTDDADRVVLFDTETRGLARNRWHVWPGLGKTFVGACPLPHTNTFQWMIRLAPDETPDLRHDALRARVAERIGRKVTLGAFAWKSVFRPNIRLADAYRAGRVFVAGDAAHVHPPAGAQGLNTGIQDSYNLGWKLSQVLAGAPDTLLDSYETERRPIAAAVLGLSSRKYDGLGTLDLSSITRGDAEQQLTLNYRHTTTPTTPGRKGAVLTGDRAPDAELVDASGKPRRLFEVLRGPHFTLIGFGVDTLSPVTGLFWPTAGAGLLRVVITPTGTGGPLSGDVEHVADESGQFVDLYGATPGTLFLIRPDGYVAARTTSNQTPALIAAVAELTPRVVRSR</sequence>
<reference evidence="6 7" key="1">
    <citation type="submission" date="2023-08" db="EMBL/GenBank/DDBJ databases">
        <title>Functional and genomic diversity of the sorghum phyllosphere microbiome.</title>
        <authorList>
            <person name="Shade A."/>
        </authorList>
    </citation>
    <scope>NUCLEOTIDE SEQUENCE [LARGE SCALE GENOMIC DNA]</scope>
    <source>
        <strain evidence="6 7">SORGH_AS_0445</strain>
    </source>
</reference>
<dbReference type="SUPFAM" id="SSF51905">
    <property type="entry name" value="FAD/NAD(P)-binding domain"/>
    <property type="match status" value="1"/>
</dbReference>
<evidence type="ECO:0000313" key="7">
    <source>
        <dbReference type="Proteomes" id="UP001249291"/>
    </source>
</evidence>
<protein>
    <submittedName>
        <fullName evidence="6">2-polyprenyl-6-methoxyphenol hydroxylase-like FAD-dependent oxidoreductase</fullName>
    </submittedName>
</protein>
<evidence type="ECO:0000259" key="5">
    <source>
        <dbReference type="Pfam" id="PF01494"/>
    </source>
</evidence>
<dbReference type="PANTHER" id="PTHR43004">
    <property type="entry name" value="TRK SYSTEM POTASSIUM UPTAKE PROTEIN"/>
    <property type="match status" value="1"/>
</dbReference>
<dbReference type="NCBIfam" id="NF004832">
    <property type="entry name" value="PRK06184.1"/>
    <property type="match status" value="1"/>
</dbReference>
<accession>A0ABU1HVF5</accession>
<dbReference type="EMBL" id="JAVIZQ010000001">
    <property type="protein sequence ID" value="MDR6144033.1"/>
    <property type="molecule type" value="Genomic_DNA"/>
</dbReference>
<evidence type="ECO:0000256" key="1">
    <source>
        <dbReference type="ARBA" id="ARBA00001974"/>
    </source>
</evidence>
<dbReference type="PRINTS" id="PR00420">
    <property type="entry name" value="RNGMNOXGNASE"/>
</dbReference>
<dbReference type="Gene3D" id="3.50.50.60">
    <property type="entry name" value="FAD/NAD(P)-binding domain"/>
    <property type="match status" value="1"/>
</dbReference>
<evidence type="ECO:0000256" key="4">
    <source>
        <dbReference type="ARBA" id="ARBA00022827"/>
    </source>
</evidence>
<feature type="domain" description="FAD-binding" evidence="5">
    <location>
        <begin position="17"/>
        <end position="360"/>
    </location>
</feature>
<proteinExistence type="inferred from homology"/>
<name>A0ABU1HVF5_9MICO</name>
<dbReference type="Gene3D" id="3.40.30.120">
    <property type="match status" value="1"/>
</dbReference>
<keyword evidence="4" id="KW-0274">FAD</keyword>
<comment type="caution">
    <text evidence="6">The sequence shown here is derived from an EMBL/GenBank/DDBJ whole genome shotgun (WGS) entry which is preliminary data.</text>
</comment>
<dbReference type="Proteomes" id="UP001249291">
    <property type="component" value="Unassembled WGS sequence"/>
</dbReference>
<dbReference type="PANTHER" id="PTHR43004:SF19">
    <property type="entry name" value="BINDING MONOOXYGENASE, PUTATIVE (JCVI)-RELATED"/>
    <property type="match status" value="1"/>
</dbReference>
<organism evidence="6 7">
    <name type="scientific">Microbacterium foliorum</name>
    <dbReference type="NCBI Taxonomy" id="104336"/>
    <lineage>
        <taxon>Bacteria</taxon>
        <taxon>Bacillati</taxon>
        <taxon>Actinomycetota</taxon>
        <taxon>Actinomycetes</taxon>
        <taxon>Micrococcales</taxon>
        <taxon>Microbacteriaceae</taxon>
        <taxon>Microbacterium</taxon>
    </lineage>
</organism>
<comment type="similarity">
    <text evidence="2">Belongs to the PheA/TfdB FAD monooxygenase family.</text>
</comment>
<evidence type="ECO:0000256" key="2">
    <source>
        <dbReference type="ARBA" id="ARBA00007801"/>
    </source>
</evidence>
<evidence type="ECO:0000313" key="6">
    <source>
        <dbReference type="EMBL" id="MDR6144033.1"/>
    </source>
</evidence>
<keyword evidence="3" id="KW-0285">Flavoprotein</keyword>
<keyword evidence="7" id="KW-1185">Reference proteome</keyword>
<dbReference type="RefSeq" id="WP_309693834.1">
    <property type="nucleotide sequence ID" value="NZ_JAVIZQ010000001.1"/>
</dbReference>
<dbReference type="SUPFAM" id="SSF52833">
    <property type="entry name" value="Thioredoxin-like"/>
    <property type="match status" value="1"/>
</dbReference>
<dbReference type="InterPro" id="IPR002938">
    <property type="entry name" value="FAD-bd"/>
</dbReference>
<dbReference type="InterPro" id="IPR036188">
    <property type="entry name" value="FAD/NAD-bd_sf"/>
</dbReference>
<dbReference type="Gene3D" id="3.30.70.2450">
    <property type="match status" value="1"/>
</dbReference>
<evidence type="ECO:0000256" key="3">
    <source>
        <dbReference type="ARBA" id="ARBA00022630"/>
    </source>
</evidence>
<dbReference type="InterPro" id="IPR036249">
    <property type="entry name" value="Thioredoxin-like_sf"/>
</dbReference>
<gene>
    <name evidence="6" type="ORF">QE375_003587</name>
</gene>